<dbReference type="GO" id="GO:0016887">
    <property type="term" value="F:ATP hydrolysis activity"/>
    <property type="evidence" value="ECO:0007669"/>
    <property type="project" value="InterPro"/>
</dbReference>
<dbReference type="AlphaFoldDB" id="A0A482Y5Z5"/>
<dbReference type="NCBIfam" id="TIGR00345">
    <property type="entry name" value="GET3_arsA_TRC40"/>
    <property type="match status" value="1"/>
</dbReference>
<dbReference type="OrthoDB" id="46198at2157"/>
<comment type="caution">
    <text evidence="3">The sequence shown here is derived from an EMBL/GenBank/DDBJ whole genome shotgun (WGS) entry which is preliminary data.</text>
</comment>
<reference evidence="3 4" key="1">
    <citation type="submission" date="2019-02" db="EMBL/GenBank/DDBJ databases">
        <title>Genome analysis provides insights into bioremediation potentialities and Haloocin production by Natrinema altunense strain 4.1R isolated from Chott Douz in Tunisian desert.</title>
        <authorList>
            <person name="Najjari A."/>
            <person name="Youssef N."/>
            <person name="Ben Dhia O."/>
            <person name="Ferjani R."/>
            <person name="El Hidri D."/>
            <person name="Ouzari H.I."/>
            <person name="Cherif A."/>
        </authorList>
    </citation>
    <scope>NUCLEOTIDE SEQUENCE [LARGE SCALE GENOMIC DNA]</scope>
    <source>
        <strain evidence="3 4">4.1R</strain>
    </source>
</reference>
<dbReference type="STRING" id="222984.GCA_000731985_01805"/>
<dbReference type="GO" id="GO:0005524">
    <property type="term" value="F:ATP binding"/>
    <property type="evidence" value="ECO:0007669"/>
    <property type="project" value="InterPro"/>
</dbReference>
<proteinExistence type="inferred from homology"/>
<organism evidence="3 4">
    <name type="scientific">Natrinema altunense</name>
    <dbReference type="NCBI Taxonomy" id="222984"/>
    <lineage>
        <taxon>Archaea</taxon>
        <taxon>Methanobacteriati</taxon>
        <taxon>Methanobacteriota</taxon>
        <taxon>Stenosarchaea group</taxon>
        <taxon>Halobacteria</taxon>
        <taxon>Halobacteriales</taxon>
        <taxon>Natrialbaceae</taxon>
        <taxon>Natrinema</taxon>
    </lineage>
</organism>
<gene>
    <name evidence="3" type="ORF">ELS17_01945</name>
</gene>
<name>A0A482Y5Z5_9EURY</name>
<protein>
    <submittedName>
        <fullName evidence="3">ATPase</fullName>
    </submittedName>
</protein>
<dbReference type="EMBL" id="SHMR01000001">
    <property type="protein sequence ID" value="RZH68257.1"/>
    <property type="molecule type" value="Genomic_DNA"/>
</dbReference>
<evidence type="ECO:0000313" key="3">
    <source>
        <dbReference type="EMBL" id="RZH68257.1"/>
    </source>
</evidence>
<evidence type="ECO:0000256" key="1">
    <source>
        <dbReference type="ARBA" id="ARBA00011040"/>
    </source>
</evidence>
<dbReference type="InterPro" id="IPR016300">
    <property type="entry name" value="ATPase_ArsA/GET3"/>
</dbReference>
<dbReference type="InterPro" id="IPR025723">
    <property type="entry name" value="ArsA/GET3_ATPase-like"/>
</dbReference>
<feature type="domain" description="ArsA/GET3 Anion-transporting ATPase-like" evidence="2">
    <location>
        <begin position="4"/>
        <end position="307"/>
    </location>
</feature>
<evidence type="ECO:0000313" key="4">
    <source>
        <dbReference type="Proteomes" id="UP000292704"/>
    </source>
</evidence>
<dbReference type="PANTHER" id="PTHR10803:SF3">
    <property type="entry name" value="ATPASE GET3"/>
    <property type="match status" value="1"/>
</dbReference>
<dbReference type="PANTHER" id="PTHR10803">
    <property type="entry name" value="ARSENICAL PUMP-DRIVING ATPASE ARSENITE-TRANSLOCATING ATPASE"/>
    <property type="match status" value="1"/>
</dbReference>
<dbReference type="Pfam" id="PF02374">
    <property type="entry name" value="ArsA_ATPase"/>
    <property type="match status" value="1"/>
</dbReference>
<dbReference type="SUPFAM" id="SSF52540">
    <property type="entry name" value="P-loop containing nucleoside triphosphate hydrolases"/>
    <property type="match status" value="1"/>
</dbReference>
<dbReference type="CDD" id="cd02035">
    <property type="entry name" value="ArsA"/>
    <property type="match status" value="1"/>
</dbReference>
<sequence length="328" mass="36311">MEPFVFFGGKGGVGKTTVSCAYALRCARDGQRTLVVSTDPAHSVTDVFDQPFDDSPRSVDGIDGLDAVEIDPEDEVTRHLDEIRQDLSEQVSASMVNEINRQLEMAHGTPGAYESALFDRFVDVMRTAEPYDRVVFDTSPTGSTLRLLGLPDLLESWIDRLIHKRRTSIDLFEKAAVGNTEPRRVMEGDPVLARLQDRKEFFEFAGSALHDDAAFFLVLNPDELSLNETERAIATLREEDLTVRGLVANKLTPSPDPDENGRGARYLRDRVETEAARLETIRSEFDPPLVAEIGWRSAEVTGDLLADVADELDIETAAEPPTHVSSGH</sequence>
<evidence type="ECO:0000259" key="2">
    <source>
        <dbReference type="Pfam" id="PF02374"/>
    </source>
</evidence>
<dbReference type="Proteomes" id="UP000292704">
    <property type="component" value="Unassembled WGS sequence"/>
</dbReference>
<dbReference type="InterPro" id="IPR027417">
    <property type="entry name" value="P-loop_NTPase"/>
</dbReference>
<dbReference type="RefSeq" id="WP_130169311.1">
    <property type="nucleotide sequence ID" value="NZ_SHMR01000001.1"/>
</dbReference>
<accession>A0A482Y5Z5</accession>
<dbReference type="Gene3D" id="3.40.50.300">
    <property type="entry name" value="P-loop containing nucleotide triphosphate hydrolases"/>
    <property type="match status" value="1"/>
</dbReference>
<comment type="similarity">
    <text evidence="1">Belongs to the arsA ATPase family.</text>
</comment>